<comment type="similarity">
    <text evidence="1 9 10">Belongs to the peptidase A8 family.</text>
</comment>
<keyword evidence="8 9" id="KW-0472">Membrane</keyword>
<evidence type="ECO:0000256" key="8">
    <source>
        <dbReference type="ARBA" id="ARBA00023136"/>
    </source>
</evidence>
<keyword evidence="7 9" id="KW-1133">Transmembrane helix</keyword>
<dbReference type="KEGG" id="rrd:RradSPS_2249"/>
<dbReference type="Proteomes" id="UP001281130">
    <property type="component" value="Unassembled WGS sequence"/>
</dbReference>
<evidence type="ECO:0000313" key="11">
    <source>
        <dbReference type="EMBL" id="AHY47532.1"/>
    </source>
</evidence>
<name>A0A023X4Z8_RUBRA</name>
<comment type="pathway">
    <text evidence="9">Protein modification; lipoprotein biosynthesis (signal peptide cleavage).</text>
</comment>
<dbReference type="STRING" id="42256.RradSPS_2249"/>
<comment type="catalytic activity">
    <reaction evidence="9">
        <text>Release of signal peptides from bacterial membrane prolipoproteins. Hydrolyzes -Xaa-Yaa-Zaa-|-(S,diacylglyceryl)Cys-, in which Xaa is hydrophobic (preferably Leu), and Yaa (Ala or Ser) and Zaa (Gly or Ala) have small, neutral side chains.</text>
        <dbReference type="EC" id="3.4.23.36"/>
    </reaction>
</comment>
<dbReference type="GO" id="GO:0005886">
    <property type="term" value="C:plasma membrane"/>
    <property type="evidence" value="ECO:0007669"/>
    <property type="project" value="UniProtKB-SubCell"/>
</dbReference>
<dbReference type="EC" id="3.4.23.36" evidence="9"/>
<reference evidence="12" key="2">
    <citation type="submission" date="2023-11" db="EMBL/GenBank/DDBJ databases">
        <title>MicrobeMod: A computational toolkit for identifying prokaryotic methylation and restriction-modification with nanopore sequencing.</title>
        <authorList>
            <person name="Crits-Christoph A."/>
            <person name="Kang S.C."/>
            <person name="Lee H."/>
            <person name="Ostrov N."/>
        </authorList>
    </citation>
    <scope>NUCLEOTIDE SEQUENCE</scope>
    <source>
        <strain evidence="12">ATCC 51242</strain>
    </source>
</reference>
<feature type="transmembrane region" description="Helical" evidence="9">
    <location>
        <begin position="79"/>
        <end position="97"/>
    </location>
</feature>
<comment type="subcellular location">
    <subcellularLocation>
        <location evidence="9">Cell membrane</location>
        <topology evidence="9">Multi-pass membrane protein</topology>
    </subcellularLocation>
</comment>
<dbReference type="EMBL" id="CP007514">
    <property type="protein sequence ID" value="AHY47532.1"/>
    <property type="molecule type" value="Genomic_DNA"/>
</dbReference>
<evidence type="ECO:0000313" key="13">
    <source>
        <dbReference type="Proteomes" id="UP000025229"/>
    </source>
</evidence>
<dbReference type="PANTHER" id="PTHR33695:SF1">
    <property type="entry name" value="LIPOPROTEIN SIGNAL PEPTIDASE"/>
    <property type="match status" value="1"/>
</dbReference>
<feature type="transmembrane region" description="Helical" evidence="9">
    <location>
        <begin position="104"/>
        <end position="121"/>
    </location>
</feature>
<dbReference type="UniPathway" id="UPA00665"/>
<evidence type="ECO:0000256" key="3">
    <source>
        <dbReference type="ARBA" id="ARBA00022670"/>
    </source>
</evidence>
<evidence type="ECO:0000256" key="5">
    <source>
        <dbReference type="ARBA" id="ARBA00022750"/>
    </source>
</evidence>
<dbReference type="GO" id="GO:0004190">
    <property type="term" value="F:aspartic-type endopeptidase activity"/>
    <property type="evidence" value="ECO:0007669"/>
    <property type="project" value="UniProtKB-UniRule"/>
</dbReference>
<sequence length="166" mass="17769">MQDPSHTPSKRRHRASSSRVVLPALLLAAVVFVLDQAIKLLVEQTMSLNESIVLVPDLLSLTYIQNDGGAFGILGGSQTILLAGSLVAVVVVFWMLVSGPPSRLTTLASGLILGGAAGNLADRLSSGYVTDYVHFDFWYIFNLADVAIVSGVLLLLFTSFAPRRRA</sequence>
<evidence type="ECO:0000256" key="6">
    <source>
        <dbReference type="ARBA" id="ARBA00022801"/>
    </source>
</evidence>
<organism evidence="11 13">
    <name type="scientific">Rubrobacter radiotolerans</name>
    <name type="common">Arthrobacter radiotolerans</name>
    <dbReference type="NCBI Taxonomy" id="42256"/>
    <lineage>
        <taxon>Bacteria</taxon>
        <taxon>Bacillati</taxon>
        <taxon>Actinomycetota</taxon>
        <taxon>Rubrobacteria</taxon>
        <taxon>Rubrobacterales</taxon>
        <taxon>Rubrobacteraceae</taxon>
        <taxon>Rubrobacter</taxon>
    </lineage>
</organism>
<keyword evidence="4 9" id="KW-0812">Transmembrane</keyword>
<comment type="function">
    <text evidence="9">This protein specifically catalyzes the removal of signal peptides from prolipoproteins.</text>
</comment>
<evidence type="ECO:0000256" key="4">
    <source>
        <dbReference type="ARBA" id="ARBA00022692"/>
    </source>
</evidence>
<evidence type="ECO:0000256" key="7">
    <source>
        <dbReference type="ARBA" id="ARBA00022989"/>
    </source>
</evidence>
<evidence type="ECO:0000256" key="10">
    <source>
        <dbReference type="RuleBase" id="RU004181"/>
    </source>
</evidence>
<reference evidence="11 13" key="1">
    <citation type="submission" date="2014-03" db="EMBL/GenBank/DDBJ databases">
        <title>Complete genome sequence of the Radio-Resistant Rubrobacter radiotolerans RSPS-4.</title>
        <authorList>
            <person name="Egas C.C."/>
            <person name="Barroso C.C."/>
            <person name="Froufe H.J.C."/>
            <person name="Pacheco J.J."/>
            <person name="Albuquerque L.L."/>
            <person name="da Costa M.M.S."/>
        </authorList>
    </citation>
    <scope>NUCLEOTIDE SEQUENCE [LARGE SCALE GENOMIC DNA]</scope>
    <source>
        <strain evidence="11 13">RSPS-4</strain>
    </source>
</reference>
<dbReference type="PANTHER" id="PTHR33695">
    <property type="entry name" value="LIPOPROTEIN SIGNAL PEPTIDASE"/>
    <property type="match status" value="1"/>
</dbReference>
<evidence type="ECO:0000256" key="2">
    <source>
        <dbReference type="ARBA" id="ARBA00022475"/>
    </source>
</evidence>
<feature type="transmembrane region" description="Helical" evidence="9">
    <location>
        <begin position="20"/>
        <end position="38"/>
    </location>
</feature>
<dbReference type="OrthoDB" id="4308908at2"/>
<feature type="transmembrane region" description="Helical" evidence="9">
    <location>
        <begin position="137"/>
        <end position="157"/>
    </location>
</feature>
<dbReference type="Pfam" id="PF01252">
    <property type="entry name" value="Peptidase_A8"/>
    <property type="match status" value="1"/>
</dbReference>
<dbReference type="eggNOG" id="COG0597">
    <property type="taxonomic scope" value="Bacteria"/>
</dbReference>
<dbReference type="RefSeq" id="WP_084263937.1">
    <property type="nucleotide sequence ID" value="NZ_CP007514.1"/>
</dbReference>
<dbReference type="NCBIfam" id="TIGR00077">
    <property type="entry name" value="lspA"/>
    <property type="match status" value="1"/>
</dbReference>
<keyword evidence="3 9" id="KW-0645">Protease</keyword>
<evidence type="ECO:0000256" key="9">
    <source>
        <dbReference type="HAMAP-Rule" id="MF_00161"/>
    </source>
</evidence>
<protein>
    <recommendedName>
        <fullName evidence="9">Lipoprotein signal peptidase</fullName>
        <ecNumber evidence="9">3.4.23.36</ecNumber>
    </recommendedName>
    <alternativeName>
        <fullName evidence="9">Prolipoprotein signal peptidase</fullName>
    </alternativeName>
    <alternativeName>
        <fullName evidence="9">Signal peptidase II</fullName>
        <shortName evidence="9">SPase II</shortName>
    </alternativeName>
</protein>
<dbReference type="HOGENOM" id="CLU_083252_4_0_11"/>
<dbReference type="Proteomes" id="UP000025229">
    <property type="component" value="Chromosome"/>
</dbReference>
<dbReference type="AlphaFoldDB" id="A0A023X4Z8"/>
<dbReference type="PRINTS" id="PR00781">
    <property type="entry name" value="LIPOSIGPTASE"/>
</dbReference>
<keyword evidence="13" id="KW-1185">Reference proteome</keyword>
<dbReference type="PATRIC" id="fig|42256.3.peg.2291"/>
<gene>
    <name evidence="9 12" type="primary">lspA</name>
    <name evidence="11" type="ORF">RradSPS_2249</name>
    <name evidence="12" type="ORF">SIL72_12980</name>
</gene>
<evidence type="ECO:0000313" key="12">
    <source>
        <dbReference type="EMBL" id="MDX5894935.1"/>
    </source>
</evidence>
<keyword evidence="6 9" id="KW-0378">Hydrolase</keyword>
<keyword evidence="5 9" id="KW-0064">Aspartyl protease</keyword>
<dbReference type="GO" id="GO:0006508">
    <property type="term" value="P:proteolysis"/>
    <property type="evidence" value="ECO:0007669"/>
    <property type="project" value="UniProtKB-KW"/>
</dbReference>
<feature type="active site" evidence="9">
    <location>
        <position position="145"/>
    </location>
</feature>
<evidence type="ECO:0000256" key="1">
    <source>
        <dbReference type="ARBA" id="ARBA00006139"/>
    </source>
</evidence>
<dbReference type="HAMAP" id="MF_00161">
    <property type="entry name" value="LspA"/>
    <property type="match status" value="1"/>
</dbReference>
<keyword evidence="2 9" id="KW-1003">Cell membrane</keyword>
<accession>A0A023X4Z8</accession>
<proteinExistence type="inferred from homology"/>
<dbReference type="EMBL" id="JAWXXX010000001">
    <property type="protein sequence ID" value="MDX5894935.1"/>
    <property type="molecule type" value="Genomic_DNA"/>
</dbReference>
<feature type="active site" evidence="9">
    <location>
        <position position="131"/>
    </location>
</feature>
<dbReference type="InterPro" id="IPR001872">
    <property type="entry name" value="Peptidase_A8"/>
</dbReference>